<sequence>MANLDDFFKKKDNKKTKGKKFAVSNPLSLTSKEPVKNGKVKQEKPTSYNPSNLPNENDLFSSQYGDEWKEFVEEEKKDYSGLKIQNLQINDEENEKQKAKQESEEEVEIDDNGQTVKKKPAGPWKKIQEQKVAEAPPPAEVEPPKPEKVEPSTYVAPYLRKMNNEKTSRTYNLDCTIEKRIKAVGSSLIL</sequence>
<accession>A0AAN9Y4T1</accession>
<feature type="region of interest" description="Disordered" evidence="2">
    <location>
        <begin position="83"/>
        <end position="153"/>
    </location>
</feature>
<dbReference type="AlphaFoldDB" id="A0AAN9Y4T1"/>
<dbReference type="Proteomes" id="UP001367676">
    <property type="component" value="Unassembled WGS sequence"/>
</dbReference>
<dbReference type="Pfam" id="PF15359">
    <property type="entry name" value="CDV3"/>
    <property type="match status" value="1"/>
</dbReference>
<feature type="compositionally biased region" description="Polar residues" evidence="2">
    <location>
        <begin position="45"/>
        <end position="61"/>
    </location>
</feature>
<dbReference type="EMBL" id="JBBCAQ010000022">
    <property type="protein sequence ID" value="KAK7590250.1"/>
    <property type="molecule type" value="Genomic_DNA"/>
</dbReference>
<evidence type="ECO:0000256" key="2">
    <source>
        <dbReference type="SAM" id="MobiDB-lite"/>
    </source>
</evidence>
<comment type="similarity">
    <text evidence="1">Belongs to the CDV3 family.</text>
</comment>
<reference evidence="3 4" key="1">
    <citation type="submission" date="2024-03" db="EMBL/GenBank/DDBJ databases">
        <title>Adaptation during the transition from Ophiocordyceps entomopathogen to insect associate is accompanied by gene loss and intensified selection.</title>
        <authorList>
            <person name="Ward C.M."/>
            <person name="Onetto C.A."/>
            <person name="Borneman A.R."/>
        </authorList>
    </citation>
    <scope>NUCLEOTIDE SEQUENCE [LARGE SCALE GENOMIC DNA]</scope>
    <source>
        <strain evidence="3">AWRI1</strain>
        <tissue evidence="3">Single Adult Female</tissue>
    </source>
</reference>
<keyword evidence="4" id="KW-1185">Reference proteome</keyword>
<dbReference type="PANTHER" id="PTHR16284">
    <property type="entry name" value="PROTEIN CDV3 HOMOLOG"/>
    <property type="match status" value="1"/>
</dbReference>
<dbReference type="GO" id="GO:0005737">
    <property type="term" value="C:cytoplasm"/>
    <property type="evidence" value="ECO:0007669"/>
    <property type="project" value="TreeGrafter"/>
</dbReference>
<proteinExistence type="inferred from homology"/>
<feature type="region of interest" description="Disordered" evidence="2">
    <location>
        <begin position="14"/>
        <end position="61"/>
    </location>
</feature>
<protein>
    <submittedName>
        <fullName evidence="3">Uncharacterized protein</fullName>
    </submittedName>
</protein>
<organism evidence="3 4">
    <name type="scientific">Parthenolecanium corni</name>
    <dbReference type="NCBI Taxonomy" id="536013"/>
    <lineage>
        <taxon>Eukaryota</taxon>
        <taxon>Metazoa</taxon>
        <taxon>Ecdysozoa</taxon>
        <taxon>Arthropoda</taxon>
        <taxon>Hexapoda</taxon>
        <taxon>Insecta</taxon>
        <taxon>Pterygota</taxon>
        <taxon>Neoptera</taxon>
        <taxon>Paraneoptera</taxon>
        <taxon>Hemiptera</taxon>
        <taxon>Sternorrhyncha</taxon>
        <taxon>Coccoidea</taxon>
        <taxon>Coccidae</taxon>
        <taxon>Parthenolecanium</taxon>
    </lineage>
</organism>
<feature type="compositionally biased region" description="Basic and acidic residues" evidence="2">
    <location>
        <begin position="33"/>
        <end position="44"/>
    </location>
</feature>
<name>A0AAN9Y4T1_9HEMI</name>
<dbReference type="PANTHER" id="PTHR16284:SF13">
    <property type="entry name" value="PROTEIN CDV3 HOMOLOG"/>
    <property type="match status" value="1"/>
</dbReference>
<dbReference type="InterPro" id="IPR026806">
    <property type="entry name" value="CDV3"/>
</dbReference>
<comment type="caution">
    <text evidence="3">The sequence shown here is derived from an EMBL/GenBank/DDBJ whole genome shotgun (WGS) entry which is preliminary data.</text>
</comment>
<evidence type="ECO:0000313" key="3">
    <source>
        <dbReference type="EMBL" id="KAK7590250.1"/>
    </source>
</evidence>
<evidence type="ECO:0000256" key="1">
    <source>
        <dbReference type="ARBA" id="ARBA00006062"/>
    </source>
</evidence>
<gene>
    <name evidence="3" type="ORF">V9T40_001863</name>
</gene>
<evidence type="ECO:0000313" key="4">
    <source>
        <dbReference type="Proteomes" id="UP001367676"/>
    </source>
</evidence>